<evidence type="ECO:0000313" key="3">
    <source>
        <dbReference type="Proteomes" id="UP000287687"/>
    </source>
</evidence>
<organism evidence="2 3">
    <name type="scientific">Neorhizobium lilium</name>
    <dbReference type="NCBI Taxonomy" id="2503024"/>
    <lineage>
        <taxon>Bacteria</taxon>
        <taxon>Pseudomonadati</taxon>
        <taxon>Pseudomonadota</taxon>
        <taxon>Alphaproteobacteria</taxon>
        <taxon>Hyphomicrobiales</taxon>
        <taxon>Rhizobiaceae</taxon>
        <taxon>Rhizobium/Agrobacterium group</taxon>
        <taxon>Neorhizobium</taxon>
    </lineage>
</organism>
<dbReference type="InterPro" id="IPR037914">
    <property type="entry name" value="SpoVT-AbrB_sf"/>
</dbReference>
<reference evidence="2 3" key="1">
    <citation type="submission" date="2019-01" db="EMBL/GenBank/DDBJ databases">
        <title>The draft genome of Rhizobium sp. 24NR.</title>
        <authorList>
            <person name="Liu L."/>
            <person name="Liang L."/>
            <person name="Shi S."/>
            <person name="Xu L."/>
            <person name="Wang X."/>
            <person name="Li L."/>
            <person name="Zhang X."/>
        </authorList>
    </citation>
    <scope>NUCLEOTIDE SEQUENCE [LARGE SCALE GENOMIC DNA]</scope>
    <source>
        <strain evidence="2 3">24NR</strain>
    </source>
</reference>
<dbReference type="Proteomes" id="UP000287687">
    <property type="component" value="Unassembled WGS sequence"/>
</dbReference>
<evidence type="ECO:0000313" key="2">
    <source>
        <dbReference type="EMBL" id="RWX76077.1"/>
    </source>
</evidence>
<dbReference type="Pfam" id="PF04014">
    <property type="entry name" value="MazE_antitoxin"/>
    <property type="match status" value="1"/>
</dbReference>
<accession>A0A3S3VGK8</accession>
<sequence>MSVTTKIRRQGGAAIVTIPPTVLKMMQLEVGDQLSLAVADGELVARPLKTRKRYKLSELLEGQEHVSRMNADMAWAMEGDPVGHEIV</sequence>
<dbReference type="SUPFAM" id="SSF89447">
    <property type="entry name" value="AbrB/MazE/MraZ-like"/>
    <property type="match status" value="1"/>
</dbReference>
<protein>
    <submittedName>
        <fullName evidence="2">PbsX family transcriptional regulator</fullName>
    </submittedName>
</protein>
<dbReference type="RefSeq" id="WP_128444955.1">
    <property type="nucleotide sequence ID" value="NZ_SBIP01000004.1"/>
</dbReference>
<evidence type="ECO:0000259" key="1">
    <source>
        <dbReference type="SMART" id="SM00966"/>
    </source>
</evidence>
<dbReference type="OrthoDB" id="8371244at2"/>
<comment type="caution">
    <text evidence="2">The sequence shown here is derived from an EMBL/GenBank/DDBJ whole genome shotgun (WGS) entry which is preliminary data.</text>
</comment>
<dbReference type="SMART" id="SM00966">
    <property type="entry name" value="SpoVT_AbrB"/>
    <property type="match status" value="1"/>
</dbReference>
<dbReference type="InterPro" id="IPR007159">
    <property type="entry name" value="SpoVT-AbrB_dom"/>
</dbReference>
<dbReference type="Gene3D" id="2.10.260.10">
    <property type="match status" value="1"/>
</dbReference>
<name>A0A3S3VGK8_9HYPH</name>
<dbReference type="AlphaFoldDB" id="A0A3S3VGK8"/>
<feature type="domain" description="SpoVT-AbrB" evidence="1">
    <location>
        <begin position="8"/>
        <end position="53"/>
    </location>
</feature>
<dbReference type="GO" id="GO:0003677">
    <property type="term" value="F:DNA binding"/>
    <property type="evidence" value="ECO:0007669"/>
    <property type="project" value="InterPro"/>
</dbReference>
<dbReference type="EMBL" id="SBIP01000004">
    <property type="protein sequence ID" value="RWX76077.1"/>
    <property type="molecule type" value="Genomic_DNA"/>
</dbReference>
<gene>
    <name evidence="2" type="ORF">EPK99_20735</name>
</gene>
<keyword evidence="3" id="KW-1185">Reference proteome</keyword>
<proteinExistence type="predicted"/>